<feature type="compositionally biased region" description="Polar residues" evidence="10">
    <location>
        <begin position="816"/>
        <end position="825"/>
    </location>
</feature>
<evidence type="ECO:0000256" key="8">
    <source>
        <dbReference type="ARBA" id="ARBA00022777"/>
    </source>
</evidence>
<keyword evidence="9" id="KW-0067">ATP-binding</keyword>
<dbReference type="PANTHER" id="PTHR10344">
    <property type="entry name" value="THYMIDYLATE KINASE"/>
    <property type="match status" value="1"/>
</dbReference>
<dbReference type="OrthoDB" id="425602at2759"/>
<dbReference type="Pfam" id="PF02223">
    <property type="entry name" value="Thymidylate_kin"/>
    <property type="match status" value="1"/>
</dbReference>
<feature type="region of interest" description="Disordered" evidence="10">
    <location>
        <begin position="798"/>
        <end position="983"/>
    </location>
</feature>
<accession>A0A5C3E820</accession>
<dbReference type="Gene3D" id="3.40.50.300">
    <property type="entry name" value="P-loop containing nucleotide triphosphate hydrolases"/>
    <property type="match status" value="1"/>
</dbReference>
<evidence type="ECO:0000256" key="10">
    <source>
        <dbReference type="SAM" id="MobiDB-lite"/>
    </source>
</evidence>
<feature type="compositionally biased region" description="Polar residues" evidence="10">
    <location>
        <begin position="68"/>
        <end position="89"/>
    </location>
</feature>
<dbReference type="EC" id="2.7.4.9" evidence="3"/>
<name>A0A5C3E820_9BASI</name>
<evidence type="ECO:0000256" key="5">
    <source>
        <dbReference type="ARBA" id="ARBA00022679"/>
    </source>
</evidence>
<evidence type="ECO:0000313" key="13">
    <source>
        <dbReference type="Proteomes" id="UP000324022"/>
    </source>
</evidence>
<keyword evidence="5" id="KW-0808">Transferase</keyword>
<feature type="compositionally biased region" description="Low complexity" evidence="10">
    <location>
        <begin position="1121"/>
        <end position="1135"/>
    </location>
</feature>
<feature type="region of interest" description="Disordered" evidence="10">
    <location>
        <begin position="1065"/>
        <end position="1163"/>
    </location>
</feature>
<keyword evidence="7" id="KW-0547">Nucleotide-binding</keyword>
<reference evidence="12 13" key="1">
    <citation type="submission" date="2018-03" db="EMBL/GenBank/DDBJ databases">
        <authorList>
            <person name="Guldener U."/>
        </authorList>
    </citation>
    <scope>NUCLEOTIDE SEQUENCE [LARGE SCALE GENOMIC DNA]</scope>
    <source>
        <strain evidence="12 13">NBRC100155</strain>
    </source>
</reference>
<dbReference type="CDD" id="cd01672">
    <property type="entry name" value="TMPK"/>
    <property type="match status" value="1"/>
</dbReference>
<keyword evidence="6" id="KW-0545">Nucleotide biosynthesis</keyword>
<feature type="region of interest" description="Disordered" evidence="10">
    <location>
        <begin position="1231"/>
        <end position="1261"/>
    </location>
</feature>
<feature type="compositionally biased region" description="Pro residues" evidence="10">
    <location>
        <begin position="946"/>
        <end position="962"/>
    </location>
</feature>
<proteinExistence type="inferred from homology"/>
<feature type="compositionally biased region" description="Basic and acidic residues" evidence="10">
    <location>
        <begin position="675"/>
        <end position="684"/>
    </location>
</feature>
<dbReference type="GO" id="GO:0005829">
    <property type="term" value="C:cytosol"/>
    <property type="evidence" value="ECO:0007669"/>
    <property type="project" value="TreeGrafter"/>
</dbReference>
<feature type="compositionally biased region" description="Low complexity" evidence="10">
    <location>
        <begin position="876"/>
        <end position="890"/>
    </location>
</feature>
<feature type="compositionally biased region" description="Low complexity" evidence="10">
    <location>
        <begin position="897"/>
        <end position="914"/>
    </location>
</feature>
<feature type="compositionally biased region" description="Polar residues" evidence="10">
    <location>
        <begin position="120"/>
        <end position="135"/>
    </location>
</feature>
<comment type="pathway">
    <text evidence="1">Pyrimidine metabolism; dTTP biosynthesis.</text>
</comment>
<feature type="compositionally biased region" description="Low complexity" evidence="10">
    <location>
        <begin position="1102"/>
        <end position="1112"/>
    </location>
</feature>
<feature type="compositionally biased region" description="Polar residues" evidence="10">
    <location>
        <begin position="178"/>
        <end position="213"/>
    </location>
</feature>
<dbReference type="AlphaFoldDB" id="A0A5C3E820"/>
<comment type="similarity">
    <text evidence="2">Belongs to the thymidylate kinase family.</text>
</comment>
<evidence type="ECO:0000256" key="7">
    <source>
        <dbReference type="ARBA" id="ARBA00022741"/>
    </source>
</evidence>
<dbReference type="GO" id="GO:0004550">
    <property type="term" value="F:nucleoside diphosphate kinase activity"/>
    <property type="evidence" value="ECO:0007669"/>
    <property type="project" value="TreeGrafter"/>
</dbReference>
<keyword evidence="8 12" id="KW-0418">Kinase</keyword>
<dbReference type="GO" id="GO:0004798">
    <property type="term" value="F:dTMP kinase activity"/>
    <property type="evidence" value="ECO:0007669"/>
    <property type="project" value="UniProtKB-EC"/>
</dbReference>
<evidence type="ECO:0000256" key="3">
    <source>
        <dbReference type="ARBA" id="ARBA00012980"/>
    </source>
</evidence>
<dbReference type="SUPFAM" id="SSF52540">
    <property type="entry name" value="P-loop containing nucleoside triphosphate hydrolases"/>
    <property type="match status" value="1"/>
</dbReference>
<protein>
    <recommendedName>
        <fullName evidence="4">Thymidylate kinase</fullName>
        <ecNumber evidence="3">2.7.4.9</ecNumber>
    </recommendedName>
</protein>
<feature type="compositionally biased region" description="Polar residues" evidence="10">
    <location>
        <begin position="351"/>
        <end position="361"/>
    </location>
</feature>
<feature type="region of interest" description="Disordered" evidence="10">
    <location>
        <begin position="1"/>
        <end position="246"/>
    </location>
</feature>
<feature type="region of interest" description="Disordered" evidence="10">
    <location>
        <begin position="733"/>
        <end position="768"/>
    </location>
</feature>
<feature type="compositionally biased region" description="Polar residues" evidence="10">
    <location>
        <begin position="851"/>
        <end position="860"/>
    </location>
</feature>
<evidence type="ECO:0000256" key="1">
    <source>
        <dbReference type="ARBA" id="ARBA00004992"/>
    </source>
</evidence>
<dbReference type="InterPro" id="IPR027417">
    <property type="entry name" value="P-loop_NTPase"/>
</dbReference>
<feature type="region of interest" description="Disordered" evidence="10">
    <location>
        <begin position="668"/>
        <end position="708"/>
    </location>
</feature>
<dbReference type="FunFam" id="3.40.50.300:FF:000679">
    <property type="entry name" value="Thymidylate kinase"/>
    <property type="match status" value="1"/>
</dbReference>
<dbReference type="Proteomes" id="UP000324022">
    <property type="component" value="Unassembled WGS sequence"/>
</dbReference>
<keyword evidence="13" id="KW-1185">Reference proteome</keyword>
<feature type="compositionally biased region" description="Low complexity" evidence="10">
    <location>
        <begin position="963"/>
        <end position="976"/>
    </location>
</feature>
<dbReference type="EMBL" id="OOIN01000015">
    <property type="protein sequence ID" value="SPO26682.1"/>
    <property type="molecule type" value="Genomic_DNA"/>
</dbReference>
<dbReference type="HAMAP" id="MF_00165">
    <property type="entry name" value="Thymidylate_kinase"/>
    <property type="match status" value="1"/>
</dbReference>
<dbReference type="NCBIfam" id="TIGR00041">
    <property type="entry name" value="DTMP_kinase"/>
    <property type="match status" value="1"/>
</dbReference>
<dbReference type="PANTHER" id="PTHR10344:SF1">
    <property type="entry name" value="THYMIDYLATE KINASE"/>
    <property type="match status" value="1"/>
</dbReference>
<evidence type="ECO:0000256" key="2">
    <source>
        <dbReference type="ARBA" id="ARBA00009776"/>
    </source>
</evidence>
<feature type="compositionally biased region" description="Low complexity" evidence="10">
    <location>
        <begin position="1143"/>
        <end position="1162"/>
    </location>
</feature>
<feature type="compositionally biased region" description="Polar residues" evidence="10">
    <location>
        <begin position="1231"/>
        <end position="1248"/>
    </location>
</feature>
<feature type="domain" description="Thymidylate kinase-like" evidence="11">
    <location>
        <begin position="441"/>
        <end position="618"/>
    </location>
</feature>
<feature type="compositionally biased region" description="Polar residues" evidence="10">
    <location>
        <begin position="688"/>
        <end position="708"/>
    </location>
</feature>
<dbReference type="GO" id="GO:0006233">
    <property type="term" value="P:dTDP biosynthetic process"/>
    <property type="evidence" value="ECO:0007669"/>
    <property type="project" value="InterPro"/>
</dbReference>
<feature type="region of interest" description="Disordered" evidence="10">
    <location>
        <begin position="320"/>
        <end position="381"/>
    </location>
</feature>
<organism evidence="12 13">
    <name type="scientific">Ustilago trichophora</name>
    <dbReference type="NCBI Taxonomy" id="86804"/>
    <lineage>
        <taxon>Eukaryota</taxon>
        <taxon>Fungi</taxon>
        <taxon>Dikarya</taxon>
        <taxon>Basidiomycota</taxon>
        <taxon>Ustilaginomycotina</taxon>
        <taxon>Ustilaginomycetes</taxon>
        <taxon>Ustilaginales</taxon>
        <taxon>Ustilaginaceae</taxon>
        <taxon>Ustilago</taxon>
    </lineage>
</organism>
<dbReference type="PROSITE" id="PS01331">
    <property type="entry name" value="THYMIDYLATE_KINASE"/>
    <property type="match status" value="1"/>
</dbReference>
<dbReference type="InterPro" id="IPR018094">
    <property type="entry name" value="Thymidylate_kinase"/>
</dbReference>
<dbReference type="InterPro" id="IPR039430">
    <property type="entry name" value="Thymidylate_kin-like_dom"/>
</dbReference>
<evidence type="ECO:0000256" key="6">
    <source>
        <dbReference type="ARBA" id="ARBA00022727"/>
    </source>
</evidence>
<dbReference type="GO" id="GO:0005524">
    <property type="term" value="F:ATP binding"/>
    <property type="evidence" value="ECO:0007669"/>
    <property type="project" value="UniProtKB-KW"/>
</dbReference>
<sequence>MSSSRKPSGHAPIDADSDRSPRRKLSTDLIRIKNFPSTLSLRKQDPDTPPRSDAIPSSGTFSRFKAFAQSSRQSRTSTGGDQADASTDSKPSKRTSRLLDAFKPSKKPPPSFEVVRKPPNRSTTSFHSTTHQPSPQLDVHRSVSRLSVHNASEVPEPAPRISLSAPQPEPTTQPAPLNTPNAPSIQTQETITTRSQYPPSTTKTRRYSSNLSGATARRTSDPYLNLGSVSNSNSRAHSPSASPNLDAANLNTSFSLRSFRNVRSTSDVSTTADEPGAHTHSRVQSIISVDEYVTPGEELPEPRFIDDNGHIASTAAVSERPTFPDMGPAQSTSPAPNAKPASISAAKFRQASRQRSESGTIPTIDAVQAGSGFARPPRSRTPSQDLAAMEAVLAQTHPRAYRASDADRRKSADPVSLPAAASALNLNDDTQRKKRGFFIVVEGLDRAGKSTQVERLAEHLQAKAIKFPERTTAIGQMINSYLAQTSDLDDQAIHLLFSANRWECVASIKKTLEAGESIVCDRYAFSGIAYSVAKGLSYDWCRNPDVGLPLPDLTMFLDLDAQTAAARGGYGEERYEKLDFQAKVRDAFSRVSQDVKAHGGRWVTIDASKTLDQVTDDIQKAVQRVTSSIDRVGAKLGKLFVSEPRPANQRAGSSNELYPPIVLPNVKRSSVSSEDSGRRGKSLDQPRIQINTATTNGSFPASRPSGSPLTYTEQLAAVRAAAAGTLSGLFGGSNATLDQQNPAANSEKPLPEVDGPSPVNANRGQGFDSARVLAKYPEGSGRRRTLIDVIGEIENQPQQAQQAAWNEHRRSLSAAAESTSPTLQSPADGFPSTFAQAGRVRRSTDHGRVSQLPTIASSHSPPGGVAPRSASLTVQPGGTSVSSPSTPAVGEKPLPSPSSMRASSFSSAVGAGSADPSLSVRSSTLSPAARTASPAITTSSRSSLASPPPQLQPATSSPPIPRPASTTPAAAADYPPFTNNTDLSSHHLSMLNVAQGQAEMQEQYMRNYMAMMTNPMLAQQAHYQMMLQRHQQQYYGRAASAFGGAAGSNLGAGANGNGVIPNSGGPPLAAFMQPQPSAAVQQGGEAVKSRGERQRSSHKRTQSSGSLLESSPTGGGGGQGAATAAGNQPMLSMMMAPPPPVTPTTASSGTGAGGQTSSSFGAQYYPYPQHQMYSLQQQQQQQQQQTMFYPNGAAFPQMMGGTAWAAAQQQQQQQQMMGAYAARAAGFAPTTTRSEIAVPSHSQGLRSQRSTEKGLRAQQQQ</sequence>
<gene>
    <name evidence="12" type="ORF">UTRI_03974_B</name>
</gene>
<evidence type="ECO:0000256" key="4">
    <source>
        <dbReference type="ARBA" id="ARBA00017144"/>
    </source>
</evidence>
<dbReference type="GO" id="GO:0006235">
    <property type="term" value="P:dTTP biosynthetic process"/>
    <property type="evidence" value="ECO:0007669"/>
    <property type="project" value="TreeGrafter"/>
</dbReference>
<feature type="compositionally biased region" description="Polar residues" evidence="10">
    <location>
        <begin position="733"/>
        <end position="744"/>
    </location>
</feature>
<dbReference type="GO" id="GO:0005634">
    <property type="term" value="C:nucleus"/>
    <property type="evidence" value="ECO:0007669"/>
    <property type="project" value="TreeGrafter"/>
</dbReference>
<feature type="compositionally biased region" description="Polar residues" evidence="10">
    <location>
        <begin position="227"/>
        <end position="246"/>
    </location>
</feature>
<evidence type="ECO:0000313" key="12">
    <source>
        <dbReference type="EMBL" id="SPO26682.1"/>
    </source>
</evidence>
<evidence type="ECO:0000259" key="11">
    <source>
        <dbReference type="Pfam" id="PF02223"/>
    </source>
</evidence>
<dbReference type="GO" id="GO:0006227">
    <property type="term" value="P:dUDP biosynthetic process"/>
    <property type="evidence" value="ECO:0007669"/>
    <property type="project" value="TreeGrafter"/>
</dbReference>
<dbReference type="InterPro" id="IPR018095">
    <property type="entry name" value="Thymidylate_kin_CS"/>
</dbReference>
<evidence type="ECO:0000256" key="9">
    <source>
        <dbReference type="ARBA" id="ARBA00022840"/>
    </source>
</evidence>